<dbReference type="InterPro" id="IPR017850">
    <property type="entry name" value="Alkaline_phosphatase_core_sf"/>
</dbReference>
<keyword evidence="3" id="KW-0997">Cell inner membrane</keyword>
<dbReference type="SUPFAM" id="SSF53649">
    <property type="entry name" value="Alkaline phosphatase-like"/>
    <property type="match status" value="1"/>
</dbReference>
<dbReference type="InterPro" id="IPR058130">
    <property type="entry name" value="PEA_transf_C"/>
</dbReference>
<evidence type="ECO:0000256" key="1">
    <source>
        <dbReference type="ARBA" id="ARBA00004429"/>
    </source>
</evidence>
<dbReference type="Pfam" id="PF08019">
    <property type="entry name" value="EptA_B_N"/>
    <property type="match status" value="1"/>
</dbReference>
<evidence type="ECO:0000256" key="6">
    <source>
        <dbReference type="ARBA" id="ARBA00022989"/>
    </source>
</evidence>
<keyword evidence="7 8" id="KW-0472">Membrane</keyword>
<dbReference type="PANTHER" id="PTHR30443">
    <property type="entry name" value="INNER MEMBRANE PROTEIN"/>
    <property type="match status" value="1"/>
</dbReference>
<dbReference type="NCBIfam" id="NF028537">
    <property type="entry name" value="P_eth_NH2_trans"/>
    <property type="match status" value="1"/>
</dbReference>
<accession>A0ABU1RRF4</accession>
<feature type="domain" description="Sulfatase N-terminal" evidence="9">
    <location>
        <begin position="248"/>
        <end position="537"/>
    </location>
</feature>
<keyword evidence="6 8" id="KW-1133">Transmembrane helix</keyword>
<feature type="transmembrane region" description="Helical" evidence="8">
    <location>
        <begin position="63"/>
        <end position="84"/>
    </location>
</feature>
<sequence length="556" mass="61715">MSTIVGSQEALNRKDDRPIAWWKLRPVIGSEALILLCSLFFSMFSNGAFWHSALAHPLEQWRLAISLFLVTTALHALLLGLVVNRWTAKPLLTVLFLVTALAAHYMSAYGVYLDADMLRNVLHTDSKESSELLSPLLLIPIVLTLVPVMALWRIRLLKRNWHRALAIRSAFLAMMAMVAAAGTLLSFQDISSLVRNHREVRYLVTPANYIVALSNVALASPPGPKKALLPIGTDAKETPRISGGKPRLLVLVVGETARAQNWGLNGYARQTTPELAKVDGLINFSQVSSCGTSTEVSLPCMFSPYGRRNYNEEEIRSHQSLLHVLDHAGVTTLWRDNQSGCKGVCDGLPIQHLADAKDPDLCNGKRCLDEILLKDLRAQLSPSKGDQVIVLHQLGNHGPSYFERYPSRFKRFTPTCENSELGECERQGIVNAYDNALLYTDHFLAQAIGLLESQADYDTALIYVSDHGESLGEKGLFLHGVPYSIAPAEQTRVPMAMWFSPGFVQDAKLDTACLRHEATEPVSHDNLFPSILGLMQVSTREYQPAYDLFAKCRSRQ</sequence>
<evidence type="ECO:0000256" key="4">
    <source>
        <dbReference type="ARBA" id="ARBA00022679"/>
    </source>
</evidence>
<evidence type="ECO:0000259" key="10">
    <source>
        <dbReference type="Pfam" id="PF08019"/>
    </source>
</evidence>
<feature type="transmembrane region" description="Helical" evidence="8">
    <location>
        <begin position="132"/>
        <end position="152"/>
    </location>
</feature>
<protein>
    <submittedName>
        <fullName evidence="11">Lipid A ethanolaminephosphotransferase</fullName>
        <ecNumber evidence="11">2.7.8.-</ecNumber>
    </submittedName>
</protein>
<dbReference type="EMBL" id="JAVDTT010000002">
    <property type="protein sequence ID" value="MDR6841359.1"/>
    <property type="molecule type" value="Genomic_DNA"/>
</dbReference>
<organism evidence="11 12">
    <name type="scientific">Pseudoxanthomonas sacheonensis</name>
    <dbReference type="NCBI Taxonomy" id="443615"/>
    <lineage>
        <taxon>Bacteria</taxon>
        <taxon>Pseudomonadati</taxon>
        <taxon>Pseudomonadota</taxon>
        <taxon>Gammaproteobacteria</taxon>
        <taxon>Lysobacterales</taxon>
        <taxon>Lysobacteraceae</taxon>
        <taxon>Pseudoxanthomonas</taxon>
    </lineage>
</organism>
<evidence type="ECO:0000313" key="12">
    <source>
        <dbReference type="Proteomes" id="UP001254759"/>
    </source>
</evidence>
<reference evidence="11 12" key="1">
    <citation type="submission" date="2023-07" db="EMBL/GenBank/DDBJ databases">
        <title>Sorghum-associated microbial communities from plants grown in Nebraska, USA.</title>
        <authorList>
            <person name="Schachtman D."/>
        </authorList>
    </citation>
    <scope>NUCLEOTIDE SEQUENCE [LARGE SCALE GENOMIC DNA]</scope>
    <source>
        <strain evidence="11 12">BE107</strain>
    </source>
</reference>
<name>A0ABU1RRF4_9GAMM</name>
<dbReference type="Gene3D" id="3.40.720.10">
    <property type="entry name" value="Alkaline Phosphatase, subunit A"/>
    <property type="match status" value="1"/>
</dbReference>
<keyword evidence="5 8" id="KW-0812">Transmembrane</keyword>
<comment type="subcellular location">
    <subcellularLocation>
        <location evidence="1">Cell inner membrane</location>
        <topology evidence="1">Multi-pass membrane protein</topology>
    </subcellularLocation>
</comment>
<dbReference type="Pfam" id="PF00884">
    <property type="entry name" value="Sulfatase"/>
    <property type="match status" value="1"/>
</dbReference>
<feature type="transmembrane region" description="Helical" evidence="8">
    <location>
        <begin position="164"/>
        <end position="187"/>
    </location>
</feature>
<evidence type="ECO:0000256" key="5">
    <source>
        <dbReference type="ARBA" id="ARBA00022692"/>
    </source>
</evidence>
<dbReference type="RefSeq" id="WP_310092048.1">
    <property type="nucleotide sequence ID" value="NZ_JAVDTT010000002.1"/>
</dbReference>
<dbReference type="InterPro" id="IPR012549">
    <property type="entry name" value="EptA-like_N"/>
</dbReference>
<evidence type="ECO:0000256" key="2">
    <source>
        <dbReference type="ARBA" id="ARBA00022475"/>
    </source>
</evidence>
<evidence type="ECO:0000259" key="9">
    <source>
        <dbReference type="Pfam" id="PF00884"/>
    </source>
</evidence>
<keyword evidence="12" id="KW-1185">Reference proteome</keyword>
<evidence type="ECO:0000256" key="8">
    <source>
        <dbReference type="SAM" id="Phobius"/>
    </source>
</evidence>
<evidence type="ECO:0000256" key="3">
    <source>
        <dbReference type="ARBA" id="ARBA00022519"/>
    </source>
</evidence>
<evidence type="ECO:0000256" key="7">
    <source>
        <dbReference type="ARBA" id="ARBA00023136"/>
    </source>
</evidence>
<dbReference type="EC" id="2.7.8.-" evidence="11"/>
<dbReference type="GO" id="GO:0016740">
    <property type="term" value="F:transferase activity"/>
    <property type="evidence" value="ECO:0007669"/>
    <property type="project" value="UniProtKB-KW"/>
</dbReference>
<comment type="caution">
    <text evidence="11">The sequence shown here is derived from an EMBL/GenBank/DDBJ whole genome shotgun (WGS) entry which is preliminary data.</text>
</comment>
<dbReference type="InterPro" id="IPR000917">
    <property type="entry name" value="Sulfatase_N"/>
</dbReference>
<dbReference type="Proteomes" id="UP001254759">
    <property type="component" value="Unassembled WGS sequence"/>
</dbReference>
<proteinExistence type="predicted"/>
<feature type="domain" description="Phosphoethanolamine transferase N-terminal" evidence="10">
    <location>
        <begin position="72"/>
        <end position="217"/>
    </location>
</feature>
<gene>
    <name evidence="11" type="ORF">J2W94_001644</name>
</gene>
<feature type="transmembrane region" description="Helical" evidence="8">
    <location>
        <begin position="32"/>
        <end position="51"/>
    </location>
</feature>
<feature type="transmembrane region" description="Helical" evidence="8">
    <location>
        <begin position="91"/>
        <end position="112"/>
    </location>
</feature>
<dbReference type="InterPro" id="IPR040423">
    <property type="entry name" value="PEA_transferase"/>
</dbReference>
<evidence type="ECO:0000313" key="11">
    <source>
        <dbReference type="EMBL" id="MDR6841359.1"/>
    </source>
</evidence>
<keyword evidence="2" id="KW-1003">Cell membrane</keyword>
<dbReference type="PANTHER" id="PTHR30443:SF0">
    <property type="entry name" value="PHOSPHOETHANOLAMINE TRANSFERASE EPTA"/>
    <property type="match status" value="1"/>
</dbReference>
<dbReference type="CDD" id="cd16017">
    <property type="entry name" value="LptA"/>
    <property type="match status" value="1"/>
</dbReference>
<keyword evidence="4 11" id="KW-0808">Transferase</keyword>